<evidence type="ECO:0000256" key="2">
    <source>
        <dbReference type="SAM" id="SignalP"/>
    </source>
</evidence>
<dbReference type="EMBL" id="OV170227">
    <property type="protein sequence ID" value="CAH0728728.1"/>
    <property type="molecule type" value="Genomic_DNA"/>
</dbReference>
<dbReference type="AlphaFoldDB" id="A0A8J9VRF4"/>
<feature type="chain" id="PRO_5035448061" description="Secreted protein" evidence="2">
    <location>
        <begin position="18"/>
        <end position="69"/>
    </location>
</feature>
<name>A0A8J9VRF4_9NEOP</name>
<organism evidence="3 4">
    <name type="scientific">Brenthis ino</name>
    <name type="common">lesser marbled fritillary</name>
    <dbReference type="NCBI Taxonomy" id="405034"/>
    <lineage>
        <taxon>Eukaryota</taxon>
        <taxon>Metazoa</taxon>
        <taxon>Ecdysozoa</taxon>
        <taxon>Arthropoda</taxon>
        <taxon>Hexapoda</taxon>
        <taxon>Insecta</taxon>
        <taxon>Pterygota</taxon>
        <taxon>Neoptera</taxon>
        <taxon>Endopterygota</taxon>
        <taxon>Lepidoptera</taxon>
        <taxon>Glossata</taxon>
        <taxon>Ditrysia</taxon>
        <taxon>Papilionoidea</taxon>
        <taxon>Nymphalidae</taxon>
        <taxon>Heliconiinae</taxon>
        <taxon>Argynnini</taxon>
        <taxon>Brenthis</taxon>
    </lineage>
</organism>
<evidence type="ECO:0000313" key="4">
    <source>
        <dbReference type="Proteomes" id="UP000838878"/>
    </source>
</evidence>
<keyword evidence="2" id="KW-0732">Signal</keyword>
<evidence type="ECO:0000256" key="1">
    <source>
        <dbReference type="SAM" id="MobiDB-lite"/>
    </source>
</evidence>
<accession>A0A8J9VRF4</accession>
<feature type="region of interest" description="Disordered" evidence="1">
    <location>
        <begin position="35"/>
        <end position="69"/>
    </location>
</feature>
<dbReference type="Proteomes" id="UP000838878">
    <property type="component" value="Chromosome 7"/>
</dbReference>
<reference evidence="3" key="1">
    <citation type="submission" date="2021-12" db="EMBL/GenBank/DDBJ databases">
        <authorList>
            <person name="Martin H S."/>
        </authorList>
    </citation>
    <scope>NUCLEOTIDE SEQUENCE</scope>
</reference>
<feature type="compositionally biased region" description="Basic residues" evidence="1">
    <location>
        <begin position="47"/>
        <end position="63"/>
    </location>
</feature>
<evidence type="ECO:0000313" key="3">
    <source>
        <dbReference type="EMBL" id="CAH0728728.1"/>
    </source>
</evidence>
<feature type="non-terminal residue" evidence="3">
    <location>
        <position position="69"/>
    </location>
</feature>
<gene>
    <name evidence="3" type="ORF">BINO364_LOCUS13912</name>
</gene>
<evidence type="ECO:0008006" key="5">
    <source>
        <dbReference type="Google" id="ProtNLM"/>
    </source>
</evidence>
<keyword evidence="4" id="KW-1185">Reference proteome</keyword>
<feature type="signal peptide" evidence="2">
    <location>
        <begin position="1"/>
        <end position="17"/>
    </location>
</feature>
<protein>
    <recommendedName>
        <fullName evidence="5">Secreted protein</fullName>
    </recommendedName>
</protein>
<proteinExistence type="predicted"/>
<sequence>MWSIFIPLIVNTGQVQAAVAQAHPSRVSVMFTQCGARESTPAPRPRPPARPHPRPPARPHLRPTTKTYT</sequence>